<protein>
    <recommendedName>
        <fullName evidence="3">DNA polymerase III subunit alpha</fullName>
        <ecNumber evidence="2">2.7.7.7</ecNumber>
    </recommendedName>
</protein>
<dbReference type="Pfam" id="PF17657">
    <property type="entry name" value="DNA_pol3_finger"/>
    <property type="match status" value="1"/>
</dbReference>
<keyword evidence="7" id="KW-0239">DNA-directed DNA polymerase</keyword>
<dbReference type="Proteomes" id="UP000176800">
    <property type="component" value="Unassembled WGS sequence"/>
</dbReference>
<dbReference type="Gene3D" id="3.20.20.140">
    <property type="entry name" value="Metal-dependent hydrolases"/>
    <property type="match status" value="1"/>
</dbReference>
<keyword evidence="6" id="KW-0235">DNA replication</keyword>
<dbReference type="InterPro" id="IPR029460">
    <property type="entry name" value="DNAPol_HHH"/>
</dbReference>
<evidence type="ECO:0000256" key="1">
    <source>
        <dbReference type="ARBA" id="ARBA00004496"/>
    </source>
</evidence>
<dbReference type="CDD" id="cd04485">
    <property type="entry name" value="DnaE_OBF"/>
    <property type="match status" value="1"/>
</dbReference>
<dbReference type="PANTHER" id="PTHR32294">
    <property type="entry name" value="DNA POLYMERASE III SUBUNIT ALPHA"/>
    <property type="match status" value="1"/>
</dbReference>
<evidence type="ECO:0000256" key="5">
    <source>
        <dbReference type="ARBA" id="ARBA00022695"/>
    </source>
</evidence>
<dbReference type="Pfam" id="PF07733">
    <property type="entry name" value="DNA_pol3_alpha"/>
    <property type="match status" value="1"/>
</dbReference>
<name>A0A1G2U3Z9_9BACT</name>
<dbReference type="Gene3D" id="2.40.50.140">
    <property type="entry name" value="Nucleic acid-binding proteins"/>
    <property type="match status" value="1"/>
</dbReference>
<keyword evidence="4" id="KW-0808">Transferase</keyword>
<dbReference type="AlphaFoldDB" id="A0A1G2U3Z9"/>
<reference evidence="10 11" key="1">
    <citation type="journal article" date="2016" name="Nat. Commun.">
        <title>Thousands of microbial genomes shed light on interconnected biogeochemical processes in an aquifer system.</title>
        <authorList>
            <person name="Anantharaman K."/>
            <person name="Brown C.T."/>
            <person name="Hug L.A."/>
            <person name="Sharon I."/>
            <person name="Castelle C.J."/>
            <person name="Probst A.J."/>
            <person name="Thomas B.C."/>
            <person name="Singh A."/>
            <person name="Wilkins M.J."/>
            <person name="Karaoz U."/>
            <person name="Brodie E.L."/>
            <person name="Williams K.H."/>
            <person name="Hubbard S.S."/>
            <person name="Banfield J.F."/>
        </authorList>
    </citation>
    <scope>NUCLEOTIDE SEQUENCE [LARGE SCALE GENOMIC DNA]</scope>
</reference>
<evidence type="ECO:0000256" key="7">
    <source>
        <dbReference type="ARBA" id="ARBA00022932"/>
    </source>
</evidence>
<dbReference type="InterPro" id="IPR011708">
    <property type="entry name" value="DNA_pol3_alpha_NTPase_dom"/>
</dbReference>
<evidence type="ECO:0000313" key="10">
    <source>
        <dbReference type="EMBL" id="OHB04225.1"/>
    </source>
</evidence>
<dbReference type="InterPro" id="IPR004013">
    <property type="entry name" value="PHP_dom"/>
</dbReference>
<dbReference type="CDD" id="cd12113">
    <property type="entry name" value="PHP_PolIIIA_DnaE3"/>
    <property type="match status" value="1"/>
</dbReference>
<evidence type="ECO:0000256" key="6">
    <source>
        <dbReference type="ARBA" id="ARBA00022705"/>
    </source>
</evidence>
<comment type="caution">
    <text evidence="10">The sequence shown here is derived from an EMBL/GenBank/DDBJ whole genome shotgun (WGS) entry which is preliminary data.</text>
</comment>
<dbReference type="GO" id="GO:0003676">
    <property type="term" value="F:nucleic acid binding"/>
    <property type="evidence" value="ECO:0007669"/>
    <property type="project" value="InterPro"/>
</dbReference>
<dbReference type="Gene3D" id="1.10.10.1600">
    <property type="entry name" value="Bacterial DNA polymerase III alpha subunit, thumb domain"/>
    <property type="match status" value="1"/>
</dbReference>
<dbReference type="InterPro" id="IPR040982">
    <property type="entry name" value="DNA_pol3_finger"/>
</dbReference>
<dbReference type="NCBIfam" id="NF004226">
    <property type="entry name" value="PRK05673.1"/>
    <property type="match status" value="1"/>
</dbReference>
<dbReference type="InterPro" id="IPR041931">
    <property type="entry name" value="DNA_pol3_alpha_thumb_dom"/>
</dbReference>
<feature type="domain" description="Polymerase/histidinol phosphatase N-terminal" evidence="9">
    <location>
        <begin position="5"/>
        <end position="72"/>
    </location>
</feature>
<dbReference type="Pfam" id="PF01336">
    <property type="entry name" value="tRNA_anti-codon"/>
    <property type="match status" value="1"/>
</dbReference>
<evidence type="ECO:0000256" key="3">
    <source>
        <dbReference type="ARBA" id="ARBA00019114"/>
    </source>
</evidence>
<evidence type="ECO:0000256" key="4">
    <source>
        <dbReference type="ARBA" id="ARBA00022679"/>
    </source>
</evidence>
<dbReference type="InterPro" id="IPR004805">
    <property type="entry name" value="DnaE2/DnaE/PolC"/>
</dbReference>
<gene>
    <name evidence="10" type="ORF">A3B14_02160</name>
</gene>
<dbReference type="Gene3D" id="1.10.150.870">
    <property type="match status" value="1"/>
</dbReference>
<dbReference type="EC" id="2.7.7.7" evidence="2"/>
<dbReference type="InterPro" id="IPR003141">
    <property type="entry name" value="Pol/His_phosphatase_N"/>
</dbReference>
<evidence type="ECO:0000259" key="9">
    <source>
        <dbReference type="SMART" id="SM00481"/>
    </source>
</evidence>
<keyword evidence="5" id="KW-0548">Nucleotidyltransferase</keyword>
<comment type="subcellular location">
    <subcellularLocation>
        <location evidence="1">Cytoplasm</location>
    </subcellularLocation>
</comment>
<evidence type="ECO:0000256" key="2">
    <source>
        <dbReference type="ARBA" id="ARBA00012417"/>
    </source>
</evidence>
<dbReference type="GO" id="GO:0005737">
    <property type="term" value="C:cytoplasm"/>
    <property type="evidence" value="ECO:0007669"/>
    <property type="project" value="UniProtKB-SubCell"/>
</dbReference>
<organism evidence="10 11">
    <name type="scientific">Candidatus Zambryskibacteria bacterium RIFCSPLOWO2_01_FULL_45_21</name>
    <dbReference type="NCBI Taxonomy" id="1802761"/>
    <lineage>
        <taxon>Bacteria</taxon>
        <taxon>Candidatus Zambryskiibacteriota</taxon>
    </lineage>
</organism>
<accession>A0A1G2U3Z9</accession>
<dbReference type="GO" id="GO:0008408">
    <property type="term" value="F:3'-5' exonuclease activity"/>
    <property type="evidence" value="ECO:0007669"/>
    <property type="project" value="InterPro"/>
</dbReference>
<dbReference type="Pfam" id="PF14579">
    <property type="entry name" value="HHH_6"/>
    <property type="match status" value="1"/>
</dbReference>
<evidence type="ECO:0000313" key="11">
    <source>
        <dbReference type="Proteomes" id="UP000176800"/>
    </source>
</evidence>
<sequence>MSSFSHLHTHSHYSLLGALPKIPELVSAAKKFGMKALALTDNGNLYGAIEFFQECKKNDIKPIIGVDAYVALRTRHDKQAGVDNTRFRLILLARDETGYKNLIKLTSLSHLEGFYYKPRIDKELLEKYSEGLTAISPSNSGEIAKALRNKDRKKATDIADRYKNIFGRKNFFIELTYHPEIPGHAELMKELLEFAKKENIKVVAAQDIFYINPEDKKAWQTLMSVQTNSDRGRHEFDEEEKDFSFRDREQMTEAFKNIPEALSSVDEIVGSCNLELKFGSWVFPDFKVESGLSPDKELRRLVCEGLDKRGLKKTKEVEERIEYELKIINDKGYAPYFLVVGDLLRYAHENGILTNIRGSVAGSMVTYLAGITNVNPIEYGLPFERFLNPERPSPPDIDMDFADNRRDEMIEYARQKYGADKVAQIGTFGTMMARGAVRDVARALGYPYSTGDRIARLMPFGSQGFPMTIDRAFEMIPELKDIYQKEDDVREVIDMARKIEGCARHISVHAAGVIISPTDITDYVPLQYDPKGERKIITQYDMYSVEDAGLLKFDFLGLKNLSILADTVDRIRAIEEKLIDPENIPLDDPKTFSILARGETEGLFQLNGEAMTKFLMELKPSTIHDINAMVALYRPGPMQFIPEFIKRKHNPSLIKYLDMALAPILERTYGVLVYQDDLLLIAKDIAGYTWGEVDKFRKAVGKKIPKEMVAQKEKFIDGCISHSNWPHKKAVELWTWIEPFAAYGFNKAHAASYGRVAYQTAYFKANYPAIYMSAVLTADSGDVEKVGEIISECKRMNIPVMPPSANESFRGFSVVRGAGSPDKIRFGLATIKNFGEGISQSIVRERKEGGKYTSLADFLERVGDRNLNKKSLESLIKAGALEEFGERGQMLQNLETLLTFHKESAQGVKAQDSLFGLMSENSQTSRLTLSKSKPATEKDKLVWEKELLGLYISGHPLNQYKSKLEERSVNIARIKKEFPEGLRATVAGIIEDAREVITKGNEKMMFVRIADLSDSMEVVVFPRVLNEFKEVIKPENCVVVVGSVSKRNNSISIIAEKIRIF</sequence>
<dbReference type="GO" id="GO:0006260">
    <property type="term" value="P:DNA replication"/>
    <property type="evidence" value="ECO:0007669"/>
    <property type="project" value="UniProtKB-KW"/>
</dbReference>
<dbReference type="Pfam" id="PF02811">
    <property type="entry name" value="PHP"/>
    <property type="match status" value="1"/>
</dbReference>
<dbReference type="PANTHER" id="PTHR32294:SF0">
    <property type="entry name" value="DNA POLYMERASE III SUBUNIT ALPHA"/>
    <property type="match status" value="1"/>
</dbReference>
<proteinExistence type="predicted"/>
<dbReference type="NCBIfam" id="TIGR00594">
    <property type="entry name" value="polc"/>
    <property type="match status" value="1"/>
</dbReference>
<dbReference type="SMART" id="SM00481">
    <property type="entry name" value="POLIIIAc"/>
    <property type="match status" value="1"/>
</dbReference>
<comment type="catalytic activity">
    <reaction evidence="8">
        <text>DNA(n) + a 2'-deoxyribonucleoside 5'-triphosphate = DNA(n+1) + diphosphate</text>
        <dbReference type="Rhea" id="RHEA:22508"/>
        <dbReference type="Rhea" id="RHEA-COMP:17339"/>
        <dbReference type="Rhea" id="RHEA-COMP:17340"/>
        <dbReference type="ChEBI" id="CHEBI:33019"/>
        <dbReference type="ChEBI" id="CHEBI:61560"/>
        <dbReference type="ChEBI" id="CHEBI:173112"/>
        <dbReference type="EC" id="2.7.7.7"/>
    </reaction>
</comment>
<evidence type="ECO:0000256" key="8">
    <source>
        <dbReference type="ARBA" id="ARBA00049244"/>
    </source>
</evidence>
<dbReference type="EMBL" id="MHWE01000010">
    <property type="protein sequence ID" value="OHB04225.1"/>
    <property type="molecule type" value="Genomic_DNA"/>
</dbReference>
<dbReference type="InterPro" id="IPR016195">
    <property type="entry name" value="Pol/histidinol_Pase-like"/>
</dbReference>
<dbReference type="InterPro" id="IPR012340">
    <property type="entry name" value="NA-bd_OB-fold"/>
</dbReference>
<dbReference type="InterPro" id="IPR004365">
    <property type="entry name" value="NA-bd_OB_tRNA"/>
</dbReference>
<dbReference type="SUPFAM" id="SSF89550">
    <property type="entry name" value="PHP domain-like"/>
    <property type="match status" value="1"/>
</dbReference>
<dbReference type="GO" id="GO:0003887">
    <property type="term" value="F:DNA-directed DNA polymerase activity"/>
    <property type="evidence" value="ECO:0007669"/>
    <property type="project" value="UniProtKB-KW"/>
</dbReference>